<dbReference type="EMBL" id="MU971424">
    <property type="protein sequence ID" value="KAK9235241.1"/>
    <property type="molecule type" value="Genomic_DNA"/>
</dbReference>
<name>A0ACC3SUC0_LIPKO</name>
<keyword evidence="2" id="KW-1185">Reference proteome</keyword>
<sequence length="521" mass="58056">MCIESSSNASKKKSHLTGNGDGLELESNCGIAEDGDVDDSVDNDIAKYIADHQPIEIDAKLNKSLFWKANRRILVVMLGTYFCQSLDKGTLAFSSVMGIQKDADLVGQQYSWLGTILYMGVLAGEYPTNLLLQKLPLAKYLSVNVFCWGVVICCSAAANNFASLMVVRFLLGAFESCVQPAFIILTAMWYTKEEQALLTSAWYCQIGVQLMVGGLIAFGVSHYTHGVIKSWQLLFLVLGLTTCLWATFIGWYLPDSPMKAKCFTEAEKVLFIERVRKNETGIQNRYLKRYQMIEALKDPLVWCYVLLQLSSTLVIGGLGIFSNLVISSFGFTYLQTQLLNIAQGGVTIVVMVGSAALATKLNDTTMIMFILTIPALTGTAVIMKVTPTVYTRVGLLIAFYCTQFFLAEGNLLFSLISRNIAGQSKKSVTLTMTFLAWSAGNMAAPQIFRQSDAPRYKHGFIAHLCLYFVFSLALCATRFIILRRNWQLEIVHELDAGDANNHRHAFDDLTDRENRDFRYSM</sequence>
<gene>
    <name evidence="1" type="ORF">V1525DRAFT_458709</name>
</gene>
<evidence type="ECO:0000313" key="2">
    <source>
        <dbReference type="Proteomes" id="UP001433508"/>
    </source>
</evidence>
<comment type="caution">
    <text evidence="1">The sequence shown here is derived from an EMBL/GenBank/DDBJ whole genome shotgun (WGS) entry which is preliminary data.</text>
</comment>
<dbReference type="Proteomes" id="UP001433508">
    <property type="component" value="Unassembled WGS sequence"/>
</dbReference>
<protein>
    <submittedName>
        <fullName evidence="1">Major facilitator superfamily domain-containing protein</fullName>
    </submittedName>
</protein>
<evidence type="ECO:0000313" key="1">
    <source>
        <dbReference type="EMBL" id="KAK9235241.1"/>
    </source>
</evidence>
<proteinExistence type="predicted"/>
<reference evidence="2" key="1">
    <citation type="journal article" date="2024" name="Front. Bioeng. Biotechnol.">
        <title>Genome-scale model development and genomic sequencing of the oleaginous clade Lipomyces.</title>
        <authorList>
            <person name="Czajka J.J."/>
            <person name="Han Y."/>
            <person name="Kim J."/>
            <person name="Mondo S.J."/>
            <person name="Hofstad B.A."/>
            <person name="Robles A."/>
            <person name="Haridas S."/>
            <person name="Riley R."/>
            <person name="LaButti K."/>
            <person name="Pangilinan J."/>
            <person name="Andreopoulos W."/>
            <person name="Lipzen A."/>
            <person name="Yan J."/>
            <person name="Wang M."/>
            <person name="Ng V."/>
            <person name="Grigoriev I.V."/>
            <person name="Spatafora J.W."/>
            <person name="Magnuson J.K."/>
            <person name="Baker S.E."/>
            <person name="Pomraning K.R."/>
        </authorList>
    </citation>
    <scope>NUCLEOTIDE SEQUENCE [LARGE SCALE GENOMIC DNA]</scope>
    <source>
        <strain evidence="2">CBS 7786</strain>
    </source>
</reference>
<accession>A0ACC3SUC0</accession>
<organism evidence="1 2">
    <name type="scientific">Lipomyces kononenkoae</name>
    <name type="common">Yeast</name>
    <dbReference type="NCBI Taxonomy" id="34357"/>
    <lineage>
        <taxon>Eukaryota</taxon>
        <taxon>Fungi</taxon>
        <taxon>Dikarya</taxon>
        <taxon>Ascomycota</taxon>
        <taxon>Saccharomycotina</taxon>
        <taxon>Lipomycetes</taxon>
        <taxon>Lipomycetales</taxon>
        <taxon>Lipomycetaceae</taxon>
        <taxon>Lipomyces</taxon>
    </lineage>
</organism>